<feature type="coiled-coil region" evidence="1">
    <location>
        <begin position="25"/>
        <end position="52"/>
    </location>
</feature>
<evidence type="ECO:0000313" key="3">
    <source>
        <dbReference type="Proteomes" id="UP000030364"/>
    </source>
</evidence>
<proteinExistence type="predicted"/>
<keyword evidence="3" id="KW-1185">Reference proteome</keyword>
<dbReference type="STRING" id="276.THFILI_08365"/>
<comment type="caution">
    <text evidence="2">The sequence shown here is derived from an EMBL/GenBank/DDBJ whole genome shotgun (WGS) entry which is preliminary data.</text>
</comment>
<evidence type="ECO:0000313" key="2">
    <source>
        <dbReference type="EMBL" id="KGQ21683.1"/>
    </source>
</evidence>
<keyword evidence="1" id="KW-0175">Coiled coil</keyword>
<accession>A0A0A2WPG8</accession>
<dbReference type="EMBL" id="JPSL02000039">
    <property type="protein sequence ID" value="KGQ21683.1"/>
    <property type="molecule type" value="Genomic_DNA"/>
</dbReference>
<evidence type="ECO:0008006" key="4">
    <source>
        <dbReference type="Google" id="ProtNLM"/>
    </source>
</evidence>
<organism evidence="2 3">
    <name type="scientific">Thermus filiformis</name>
    <dbReference type="NCBI Taxonomy" id="276"/>
    <lineage>
        <taxon>Bacteria</taxon>
        <taxon>Thermotogati</taxon>
        <taxon>Deinococcota</taxon>
        <taxon>Deinococci</taxon>
        <taxon>Thermales</taxon>
        <taxon>Thermaceae</taxon>
        <taxon>Thermus</taxon>
    </lineage>
</organism>
<protein>
    <recommendedName>
        <fullName evidence="4">Cell division protein FtsL</fullName>
    </recommendedName>
</protein>
<dbReference type="Proteomes" id="UP000030364">
    <property type="component" value="Unassembled WGS sequence"/>
</dbReference>
<dbReference type="AlphaFoldDB" id="A0A0A2WPG8"/>
<reference evidence="2 3" key="1">
    <citation type="journal article" date="2015" name="Genome Announc.">
        <title>Draft Genome Sequence of the Thermophile Thermus filiformis ATCC 43280, Producer of Carotenoid-(Di)glucoside-Branched Fatty Acid (Di)esters and Source of Hyperthermostable Enzymes of Biotechnological Interest.</title>
        <authorList>
            <person name="Mandelli F."/>
            <person name="Oliveira Ramires B."/>
            <person name="Couger M.B."/>
            <person name="Paixao D.A."/>
            <person name="Camilo C.M."/>
            <person name="Polikarpov I."/>
            <person name="Prade R."/>
            <person name="Riano-Pachon D.M."/>
            <person name="Squina F.M."/>
        </authorList>
    </citation>
    <scope>NUCLEOTIDE SEQUENCE [LARGE SCALE GENOMIC DNA]</scope>
    <source>
        <strain evidence="2 3">ATCC 43280</strain>
    </source>
</reference>
<dbReference type="PATRIC" id="fig|276.5.peg.1512"/>
<evidence type="ECO:0000256" key="1">
    <source>
        <dbReference type="SAM" id="Coils"/>
    </source>
</evidence>
<sequence>MRSLWRWGLLYALGLLLLAGLGHRNQMEARSLRAMKGELERLKAEEVRLLKAALLSARPLEVLRWAQKRGFVPMSEGRWGQ</sequence>
<dbReference type="OrthoDB" id="33366at2"/>
<dbReference type="RefSeq" id="WP_038065032.1">
    <property type="nucleotide sequence ID" value="NZ_JPSL02000039.1"/>
</dbReference>
<gene>
    <name evidence="2" type="ORF">THFILI_08365</name>
</gene>
<name>A0A0A2WPG8_THEFI</name>